<dbReference type="PANTHER" id="PTHR43160">
    <property type="entry name" value="ACONITATE HYDRATASE B"/>
    <property type="match status" value="1"/>
</dbReference>
<dbReference type="GO" id="GO:0046872">
    <property type="term" value="F:metal ion binding"/>
    <property type="evidence" value="ECO:0007669"/>
    <property type="project" value="UniProtKB-KW"/>
</dbReference>
<comment type="caution">
    <text evidence="9">The sequence shown here is derived from an EMBL/GenBank/DDBJ whole genome shotgun (WGS) entry which is preliminary data.</text>
</comment>
<reference evidence="9" key="1">
    <citation type="submission" date="2020-07" db="EMBL/GenBank/DDBJ databases">
        <title>Genomic analysis of a strain of Sedimentibacter Hydroxybenzoicus DSM7310.</title>
        <authorList>
            <person name="Ma S."/>
        </authorList>
    </citation>
    <scope>NUCLEOTIDE SEQUENCE</scope>
    <source>
        <strain evidence="9">DSM 7310</strain>
    </source>
</reference>
<proteinExistence type="inferred from homology"/>
<evidence type="ECO:0000256" key="5">
    <source>
        <dbReference type="ARBA" id="ARBA00023004"/>
    </source>
</evidence>
<evidence type="ECO:0000313" key="10">
    <source>
        <dbReference type="Proteomes" id="UP000611629"/>
    </source>
</evidence>
<dbReference type="Pfam" id="PF00330">
    <property type="entry name" value="Aconitase"/>
    <property type="match status" value="1"/>
</dbReference>
<keyword evidence="6" id="KW-0411">Iron-sulfur</keyword>
<keyword evidence="9" id="KW-0456">Lyase</keyword>
<dbReference type="NCBIfam" id="NF001614">
    <property type="entry name" value="PRK00402.1"/>
    <property type="match status" value="1"/>
</dbReference>
<evidence type="ECO:0000256" key="4">
    <source>
        <dbReference type="ARBA" id="ARBA00022723"/>
    </source>
</evidence>
<evidence type="ECO:0000256" key="3">
    <source>
        <dbReference type="ARBA" id="ARBA00011245"/>
    </source>
</evidence>
<evidence type="ECO:0000256" key="6">
    <source>
        <dbReference type="ARBA" id="ARBA00023014"/>
    </source>
</evidence>
<dbReference type="InterPro" id="IPR006250">
    <property type="entry name" value="Aconitase_put"/>
</dbReference>
<dbReference type="Proteomes" id="UP000611629">
    <property type="component" value="Unassembled WGS sequence"/>
</dbReference>
<feature type="domain" description="Aconitase A/isopropylmalate dehydratase small subunit swivel" evidence="8">
    <location>
        <begin position="524"/>
        <end position="580"/>
    </location>
</feature>
<dbReference type="PRINTS" id="PR00415">
    <property type="entry name" value="ACONITASE"/>
</dbReference>
<dbReference type="Gene3D" id="3.30.499.10">
    <property type="entry name" value="Aconitase, domain 3"/>
    <property type="match status" value="2"/>
</dbReference>
<comment type="subunit">
    <text evidence="3">Monomer.</text>
</comment>
<evidence type="ECO:0000259" key="7">
    <source>
        <dbReference type="Pfam" id="PF00330"/>
    </source>
</evidence>
<name>A0A974BJ42_SEDHY</name>
<dbReference type="GO" id="GO:0051539">
    <property type="term" value="F:4 iron, 4 sulfur cluster binding"/>
    <property type="evidence" value="ECO:0007669"/>
    <property type="project" value="TreeGrafter"/>
</dbReference>
<evidence type="ECO:0000313" key="9">
    <source>
        <dbReference type="EMBL" id="NYB73831.1"/>
    </source>
</evidence>
<keyword evidence="5" id="KW-0408">Iron</keyword>
<dbReference type="InterPro" id="IPR018136">
    <property type="entry name" value="Aconitase_4Fe-4S_BS"/>
</dbReference>
<dbReference type="InterPro" id="IPR015931">
    <property type="entry name" value="Acnase/IPM_dHydase_lsu_aba_1/3"/>
</dbReference>
<dbReference type="Pfam" id="PF00694">
    <property type="entry name" value="Aconitase_C"/>
    <property type="match status" value="1"/>
</dbReference>
<evidence type="ECO:0000256" key="1">
    <source>
        <dbReference type="ARBA" id="ARBA00001966"/>
    </source>
</evidence>
<protein>
    <submittedName>
        <fullName evidence="9">Aconitate hydratase</fullName>
        <ecNumber evidence="9">4.2.1.3</ecNumber>
    </submittedName>
</protein>
<feature type="domain" description="Aconitase/3-isopropylmalate dehydratase large subunit alpha/beta/alpha" evidence="7">
    <location>
        <begin position="8"/>
        <end position="407"/>
    </location>
</feature>
<dbReference type="NCBIfam" id="TIGR01342">
    <property type="entry name" value="acon_putative"/>
    <property type="match status" value="1"/>
</dbReference>
<dbReference type="RefSeq" id="WP_179237519.1">
    <property type="nucleotide sequence ID" value="NZ_JACBNQ010000004.1"/>
</dbReference>
<dbReference type="SUPFAM" id="SSF52016">
    <property type="entry name" value="LeuD/IlvD-like"/>
    <property type="match status" value="1"/>
</dbReference>
<dbReference type="NCBIfam" id="NF005558">
    <property type="entry name" value="PRK07229.1"/>
    <property type="match status" value="1"/>
</dbReference>
<dbReference type="GO" id="GO:0006099">
    <property type="term" value="P:tricarboxylic acid cycle"/>
    <property type="evidence" value="ECO:0007669"/>
    <property type="project" value="TreeGrafter"/>
</dbReference>
<dbReference type="GO" id="GO:0003994">
    <property type="term" value="F:aconitate hydratase activity"/>
    <property type="evidence" value="ECO:0007669"/>
    <property type="project" value="UniProtKB-EC"/>
</dbReference>
<dbReference type="EC" id="4.2.1.3" evidence="9"/>
<evidence type="ECO:0000259" key="8">
    <source>
        <dbReference type="Pfam" id="PF00694"/>
    </source>
</evidence>
<gene>
    <name evidence="9" type="ORF">HZF24_06720</name>
</gene>
<dbReference type="InterPro" id="IPR000573">
    <property type="entry name" value="AconitaseA/IPMdHydase_ssu_swvl"/>
</dbReference>
<dbReference type="InterPro" id="IPR050926">
    <property type="entry name" value="Aconitase/IPM_isomerase"/>
</dbReference>
<evidence type="ECO:0000256" key="2">
    <source>
        <dbReference type="ARBA" id="ARBA00007185"/>
    </source>
</evidence>
<dbReference type="SUPFAM" id="SSF53732">
    <property type="entry name" value="Aconitase iron-sulfur domain"/>
    <property type="match status" value="1"/>
</dbReference>
<sequence>MGLSITNKILKSHLLEGNMLPGEQITVMVDQTLGHDLTGIMAAQVLESVGADKVKTEVSVFYCDHNTLVVSSENADDHLYLKTAAERYGIYFSKPGNGICHFLHCQRFAKPGKIMLGADSHTPTSGALGMIAIGSGGLTVAKSMLGEGFRMTTPKVINIKLSGNLDSGVAAKDIALEALRILTVKGGIGSIIEFTGEGVKTLSVPERATLANMSIEMGATTGVFPSDDVTKQFLKAQDRENDWVELSADENAQYDRVIEIDLSTLEPLIAKPHMPDLVANAKEVQDVKPNSVFIGSCTNASYSDILKASKILKGRKVHKDIDLTVAPGSKQVLETLIKDGVLADLVESGARILECACGPCIGIGQVPCANGISVRTSNRNFPGRSGCQSASVYLASPETAAATAVTGHITDPRDIMDLSILADCKEPVTYKVDDSSIIKPEDVTDYKEVKVVKGENISELPMRGPLRDKIEAVSVIKLGDNVTTDDIIPGGSNILKYIANIPMFAEYTFCYTDPTFVERIKKLKNSVIIGGENYGQGSSREHAAMLPMFFGTEVVFAKSFARIHKENLINYGILPLIFKNKDDYDKIDMNDTFVIENVFEQAEVGEVLVKVPNKNFKFTTLLEVSAYDLNVLKQGGALNYLKNKLKH</sequence>
<keyword evidence="10" id="KW-1185">Reference proteome</keyword>
<accession>A0A974BJ42</accession>
<dbReference type="AlphaFoldDB" id="A0A974BJ42"/>
<dbReference type="InterPro" id="IPR015928">
    <property type="entry name" value="Aconitase/3IPM_dehydase_swvl"/>
</dbReference>
<dbReference type="PROSITE" id="PS01244">
    <property type="entry name" value="ACONITASE_2"/>
    <property type="match status" value="1"/>
</dbReference>
<dbReference type="InterPro" id="IPR001030">
    <property type="entry name" value="Acoase/IPM_deHydtase_lsu_aba"/>
</dbReference>
<comment type="cofactor">
    <cofactor evidence="1">
        <name>[4Fe-4S] cluster</name>
        <dbReference type="ChEBI" id="CHEBI:49883"/>
    </cofactor>
</comment>
<dbReference type="GO" id="GO:0005829">
    <property type="term" value="C:cytosol"/>
    <property type="evidence" value="ECO:0007669"/>
    <property type="project" value="TreeGrafter"/>
</dbReference>
<dbReference type="PANTHER" id="PTHR43160:SF3">
    <property type="entry name" value="ACONITATE HYDRATASE, MITOCHONDRIAL"/>
    <property type="match status" value="1"/>
</dbReference>
<dbReference type="InterPro" id="IPR036008">
    <property type="entry name" value="Aconitase_4Fe-4S_dom"/>
</dbReference>
<comment type="similarity">
    <text evidence="2">Belongs to the aconitase/IPM isomerase family.</text>
</comment>
<dbReference type="EMBL" id="JACBNQ010000004">
    <property type="protein sequence ID" value="NYB73831.1"/>
    <property type="molecule type" value="Genomic_DNA"/>
</dbReference>
<dbReference type="Gene3D" id="3.20.19.10">
    <property type="entry name" value="Aconitase, domain 4"/>
    <property type="match status" value="1"/>
</dbReference>
<organism evidence="9 10">
    <name type="scientific">Sedimentibacter hydroxybenzoicus DSM 7310</name>
    <dbReference type="NCBI Taxonomy" id="1123245"/>
    <lineage>
        <taxon>Bacteria</taxon>
        <taxon>Bacillati</taxon>
        <taxon>Bacillota</taxon>
        <taxon>Tissierellia</taxon>
        <taxon>Sedimentibacter</taxon>
    </lineage>
</organism>
<keyword evidence="4" id="KW-0479">Metal-binding</keyword>